<keyword evidence="2" id="KW-1133">Transmembrane helix</keyword>
<evidence type="ECO:0000256" key="2">
    <source>
        <dbReference type="SAM" id="Phobius"/>
    </source>
</evidence>
<organism evidence="3">
    <name type="scientific">marine metagenome</name>
    <dbReference type="NCBI Taxonomy" id="408172"/>
    <lineage>
        <taxon>unclassified sequences</taxon>
        <taxon>metagenomes</taxon>
        <taxon>ecological metagenomes</taxon>
    </lineage>
</organism>
<feature type="non-terminal residue" evidence="3">
    <location>
        <position position="313"/>
    </location>
</feature>
<name>A0A382NXM5_9ZZZZ</name>
<proteinExistence type="predicted"/>
<accession>A0A382NXM5</accession>
<feature type="region of interest" description="Disordered" evidence="1">
    <location>
        <begin position="221"/>
        <end position="313"/>
    </location>
</feature>
<dbReference type="EMBL" id="UINC01102663">
    <property type="protein sequence ID" value="SVC64462.1"/>
    <property type="molecule type" value="Genomic_DNA"/>
</dbReference>
<protein>
    <submittedName>
        <fullName evidence="3">Uncharacterized protein</fullName>
    </submittedName>
</protein>
<gene>
    <name evidence="3" type="ORF">METZ01_LOCUS317316</name>
</gene>
<feature type="compositionally biased region" description="Low complexity" evidence="1">
    <location>
        <begin position="268"/>
        <end position="313"/>
    </location>
</feature>
<feature type="compositionally biased region" description="Polar residues" evidence="1">
    <location>
        <begin position="243"/>
        <end position="263"/>
    </location>
</feature>
<sequence>MTPYLKQKWIWVGVFSAFVLIVSLCIWGVVKASTAKSSVDKWAESPGTSGFINLDEVQKSCLDSNNSKTENFEKRINEIFEGDNLILLDVQGRERGFLLSAIEDLNKNEKPDLVGTSGDEVVFQLEVLGSGPNNAKLTGKGVNSDFKSTFTYPMPNIDRASADNYYRTNGYYPYYYSYYGYRGYRYYTPRRRYRTMMVYRRGYRSSSRYRTQIISNGRYYGNYRTRYPSSSRTFSRPSASRKSYVSRTASSPGFKSRLSSSPTAKARSSLAKSGKISSSSKSKSSGGFKSGLSSTARSSSSRSSSSRSSSSRS</sequence>
<evidence type="ECO:0000313" key="3">
    <source>
        <dbReference type="EMBL" id="SVC64462.1"/>
    </source>
</evidence>
<evidence type="ECO:0000256" key="1">
    <source>
        <dbReference type="SAM" id="MobiDB-lite"/>
    </source>
</evidence>
<feature type="transmembrane region" description="Helical" evidence="2">
    <location>
        <begin position="9"/>
        <end position="30"/>
    </location>
</feature>
<dbReference type="AlphaFoldDB" id="A0A382NXM5"/>
<keyword evidence="2" id="KW-0812">Transmembrane</keyword>
<reference evidence="3" key="1">
    <citation type="submission" date="2018-05" db="EMBL/GenBank/DDBJ databases">
        <authorList>
            <person name="Lanie J.A."/>
            <person name="Ng W.-L."/>
            <person name="Kazmierczak K.M."/>
            <person name="Andrzejewski T.M."/>
            <person name="Davidsen T.M."/>
            <person name="Wayne K.J."/>
            <person name="Tettelin H."/>
            <person name="Glass J.I."/>
            <person name="Rusch D."/>
            <person name="Podicherti R."/>
            <person name="Tsui H.-C.T."/>
            <person name="Winkler M.E."/>
        </authorList>
    </citation>
    <scope>NUCLEOTIDE SEQUENCE</scope>
</reference>
<feature type="compositionally biased region" description="Low complexity" evidence="1">
    <location>
        <begin position="221"/>
        <end position="241"/>
    </location>
</feature>
<keyword evidence="2" id="KW-0472">Membrane</keyword>